<dbReference type="Proteomes" id="UP000294547">
    <property type="component" value="Unassembled WGS sequence"/>
</dbReference>
<dbReference type="AlphaFoldDB" id="A0A4R6RCH5"/>
<evidence type="ECO:0000256" key="1">
    <source>
        <dbReference type="SAM" id="SignalP"/>
    </source>
</evidence>
<dbReference type="EMBL" id="SNXY01000009">
    <property type="protein sequence ID" value="TDP83397.1"/>
    <property type="molecule type" value="Genomic_DNA"/>
</dbReference>
<comment type="caution">
    <text evidence="2">The sequence shown here is derived from an EMBL/GenBank/DDBJ whole genome shotgun (WGS) entry which is preliminary data.</text>
</comment>
<sequence length="185" mass="18578">MIRSPLFAAFAAVLAPALGPVAAAAAEPCAIHAHLADADGVPLRAAPAADAAVLFAIPGADADGITPEFRVLAVADGFAEIERIGYSDYAASGDRDLFAGRGFVPVSALGFAFGGLDPVLHTAPAEDAPATFDMIGEVDGPDSVVVTALRACVGGWVDVDVTMPDGRSGRGWGRGVCANQVSTCG</sequence>
<organism evidence="2 3">
    <name type="scientific">Oharaeibacter diazotrophicus</name>
    <dbReference type="NCBI Taxonomy" id="1920512"/>
    <lineage>
        <taxon>Bacteria</taxon>
        <taxon>Pseudomonadati</taxon>
        <taxon>Pseudomonadota</taxon>
        <taxon>Alphaproteobacteria</taxon>
        <taxon>Hyphomicrobiales</taxon>
        <taxon>Pleomorphomonadaceae</taxon>
        <taxon>Oharaeibacter</taxon>
    </lineage>
</organism>
<keyword evidence="1" id="KW-0732">Signal</keyword>
<proteinExistence type="predicted"/>
<feature type="signal peptide" evidence="1">
    <location>
        <begin position="1"/>
        <end position="25"/>
    </location>
</feature>
<dbReference type="RefSeq" id="WP_126538315.1">
    <property type="nucleotide sequence ID" value="NZ_BSPM01000009.1"/>
</dbReference>
<feature type="chain" id="PRO_5020983856" evidence="1">
    <location>
        <begin position="26"/>
        <end position="185"/>
    </location>
</feature>
<evidence type="ECO:0000313" key="2">
    <source>
        <dbReference type="EMBL" id="TDP83397.1"/>
    </source>
</evidence>
<protein>
    <submittedName>
        <fullName evidence="2">Uncharacterized protein</fullName>
    </submittedName>
</protein>
<evidence type="ECO:0000313" key="3">
    <source>
        <dbReference type="Proteomes" id="UP000294547"/>
    </source>
</evidence>
<gene>
    <name evidence="2" type="ORF">EDD54_3359</name>
</gene>
<name>A0A4R6RCH5_9HYPH</name>
<dbReference type="OrthoDB" id="7596208at2"/>
<accession>A0A4R6RCH5</accession>
<reference evidence="2 3" key="1">
    <citation type="submission" date="2019-03" db="EMBL/GenBank/DDBJ databases">
        <title>Genomic Encyclopedia of Type Strains, Phase IV (KMG-IV): sequencing the most valuable type-strain genomes for metagenomic binning, comparative biology and taxonomic classification.</title>
        <authorList>
            <person name="Goeker M."/>
        </authorList>
    </citation>
    <scope>NUCLEOTIDE SEQUENCE [LARGE SCALE GENOMIC DNA]</scope>
    <source>
        <strain evidence="2 3">DSM 102969</strain>
    </source>
</reference>
<keyword evidence="3" id="KW-1185">Reference proteome</keyword>